<name>A0A7Y8K6X2_9PSED</name>
<evidence type="ECO:0000313" key="2">
    <source>
        <dbReference type="EMBL" id="NWE77739.1"/>
    </source>
</evidence>
<feature type="signal peptide" evidence="1">
    <location>
        <begin position="1"/>
        <end position="18"/>
    </location>
</feature>
<keyword evidence="1" id="KW-0732">Signal</keyword>
<accession>A0A7Y8K6X2</accession>
<proteinExistence type="predicted"/>
<dbReference type="AlphaFoldDB" id="A0A7Y8K6X2"/>
<dbReference type="EMBL" id="JACARF010000023">
    <property type="protein sequence ID" value="NWE77739.1"/>
    <property type="molecule type" value="Genomic_DNA"/>
</dbReference>
<gene>
    <name evidence="2" type="ORF">HX828_19405</name>
</gene>
<dbReference type="Proteomes" id="UP000537188">
    <property type="component" value="Unassembled WGS sequence"/>
</dbReference>
<organism evidence="2 3">
    <name type="scientific">Pseudomonas yamanorum</name>
    <dbReference type="NCBI Taxonomy" id="515393"/>
    <lineage>
        <taxon>Bacteria</taxon>
        <taxon>Pseudomonadati</taxon>
        <taxon>Pseudomonadota</taxon>
        <taxon>Gammaproteobacteria</taxon>
        <taxon>Pseudomonadales</taxon>
        <taxon>Pseudomonadaceae</taxon>
        <taxon>Pseudomonas</taxon>
    </lineage>
</organism>
<evidence type="ECO:0000256" key="1">
    <source>
        <dbReference type="SAM" id="SignalP"/>
    </source>
</evidence>
<sequence length="333" mass="37493">MRLISAVFMLLVAHTALAFEIRPLGPYRGGNDPASSWPVLYYRADNVANQCKPKSYVVRGQMQGVHEYITRNAYQIAYGKVLRGVTWQIPLLGGVEWNDDPEELARKAWHYGGVKMLLAYGKRIDNPSLEDKITRRSHFGDMQFLHAMLPLGMENDQDAAKAKIMDWIKATYEVAIGNVEANSLRKESFYHTYFGKIGCGRTAAESRTKDCSVMDVFDMKLMYRVNGDLNLSLQWLATGSIAHIIQDSFSASHADRSNGRFIMKTYDATNQLDHCESDGAVARNKPNIERAISATSGFFVLVRDKAPWSRAEPYFKALFAVPTTPETFTKIAQ</sequence>
<protein>
    <submittedName>
        <fullName evidence="2">Uncharacterized protein</fullName>
    </submittedName>
</protein>
<reference evidence="2 3" key="1">
    <citation type="submission" date="2020-04" db="EMBL/GenBank/DDBJ databases">
        <title>Molecular characterization of pseudomonads from Agaricus bisporus reveal novel blotch 2 pathogens in Western Europe.</title>
        <authorList>
            <person name="Taparia T."/>
            <person name="Krijger M."/>
            <person name="Haynes E."/>
            <person name="Elpinstone J.G."/>
            <person name="Noble R."/>
            <person name="Van Der Wolf J."/>
        </authorList>
    </citation>
    <scope>NUCLEOTIDE SEQUENCE [LARGE SCALE GENOMIC DNA]</scope>
    <source>
        <strain evidence="2 3">IPO3781</strain>
    </source>
</reference>
<dbReference type="RefSeq" id="WP_177115064.1">
    <property type="nucleotide sequence ID" value="NZ_JACARF010000023.1"/>
</dbReference>
<evidence type="ECO:0000313" key="3">
    <source>
        <dbReference type="Proteomes" id="UP000537188"/>
    </source>
</evidence>
<feature type="chain" id="PRO_5030989232" evidence="1">
    <location>
        <begin position="19"/>
        <end position="333"/>
    </location>
</feature>
<comment type="caution">
    <text evidence="2">The sequence shown here is derived from an EMBL/GenBank/DDBJ whole genome shotgun (WGS) entry which is preliminary data.</text>
</comment>